<name>A0A543NFY0_9ACTN</name>
<dbReference type="Proteomes" id="UP000317422">
    <property type="component" value="Unassembled WGS sequence"/>
</dbReference>
<comment type="caution">
    <text evidence="2">The sequence shown here is derived from an EMBL/GenBank/DDBJ whole genome shotgun (WGS) entry which is preliminary data.</text>
</comment>
<evidence type="ECO:0000256" key="1">
    <source>
        <dbReference type="SAM" id="MobiDB-lite"/>
    </source>
</evidence>
<dbReference type="EMBL" id="VFQC01000001">
    <property type="protein sequence ID" value="TQN30745.1"/>
    <property type="molecule type" value="Genomic_DNA"/>
</dbReference>
<keyword evidence="3" id="KW-1185">Reference proteome</keyword>
<feature type="compositionally biased region" description="Basic residues" evidence="1">
    <location>
        <begin position="125"/>
        <end position="135"/>
    </location>
</feature>
<organism evidence="2 3">
    <name type="scientific">Haloactinospora alba</name>
    <dbReference type="NCBI Taxonomy" id="405555"/>
    <lineage>
        <taxon>Bacteria</taxon>
        <taxon>Bacillati</taxon>
        <taxon>Actinomycetota</taxon>
        <taxon>Actinomycetes</taxon>
        <taxon>Streptosporangiales</taxon>
        <taxon>Nocardiopsidaceae</taxon>
        <taxon>Haloactinospora</taxon>
    </lineage>
</organism>
<feature type="compositionally biased region" description="Basic and acidic residues" evidence="1">
    <location>
        <begin position="91"/>
        <end position="116"/>
    </location>
</feature>
<protein>
    <submittedName>
        <fullName evidence="2">Uncharacterized protein</fullName>
    </submittedName>
</protein>
<proteinExistence type="predicted"/>
<accession>A0A543NFY0</accession>
<reference evidence="2 3" key="1">
    <citation type="submission" date="2019-06" db="EMBL/GenBank/DDBJ databases">
        <title>Sequencing the genomes of 1000 actinobacteria strains.</title>
        <authorList>
            <person name="Klenk H.-P."/>
        </authorList>
    </citation>
    <scope>NUCLEOTIDE SEQUENCE [LARGE SCALE GENOMIC DNA]</scope>
    <source>
        <strain evidence="2 3">DSM 45015</strain>
    </source>
</reference>
<sequence>MTKPQGEDTHQKTVRGRVQNALLGARNVGGRDRAEAVLAHRSVGLDDQLAHEATEAAHQVADLAAEGDWRGATDLAHRTATEVAQQVQAPESKKPTRAEVVERVKGHRRATDKPAPEVRVPAHGGARRQQRPRRQ</sequence>
<gene>
    <name evidence="2" type="ORF">FHX37_0627</name>
</gene>
<feature type="region of interest" description="Disordered" evidence="1">
    <location>
        <begin position="81"/>
        <end position="135"/>
    </location>
</feature>
<evidence type="ECO:0000313" key="3">
    <source>
        <dbReference type="Proteomes" id="UP000317422"/>
    </source>
</evidence>
<evidence type="ECO:0000313" key="2">
    <source>
        <dbReference type="EMBL" id="TQN30745.1"/>
    </source>
</evidence>
<dbReference type="AlphaFoldDB" id="A0A543NFY0"/>